<evidence type="ECO:0000313" key="2">
    <source>
        <dbReference type="Proteomes" id="UP000583266"/>
    </source>
</evidence>
<evidence type="ECO:0000313" key="1">
    <source>
        <dbReference type="EMBL" id="NML37359.1"/>
    </source>
</evidence>
<dbReference type="GO" id="GO:0003700">
    <property type="term" value="F:DNA-binding transcription factor activity"/>
    <property type="evidence" value="ECO:0007669"/>
    <property type="project" value="InterPro"/>
</dbReference>
<dbReference type="Gene3D" id="1.10.1740.10">
    <property type="match status" value="1"/>
</dbReference>
<dbReference type="RefSeq" id="WP_169224425.1">
    <property type="nucleotide sequence ID" value="NZ_JABBGC010000001.1"/>
</dbReference>
<accession>A0A848GIX8</accession>
<protein>
    <recommendedName>
        <fullName evidence="3">RNA polymerase sigma-70 region 2 domain-containing protein</fullName>
    </recommendedName>
</protein>
<organism evidence="1 2">
    <name type="scientific">Chitinophaga fulva</name>
    <dbReference type="NCBI Taxonomy" id="2728842"/>
    <lineage>
        <taxon>Bacteria</taxon>
        <taxon>Pseudomonadati</taxon>
        <taxon>Bacteroidota</taxon>
        <taxon>Chitinophagia</taxon>
        <taxon>Chitinophagales</taxon>
        <taxon>Chitinophagaceae</taxon>
        <taxon>Chitinophaga</taxon>
    </lineage>
</organism>
<comment type="caution">
    <text evidence="1">The sequence shown here is derived from an EMBL/GenBank/DDBJ whole genome shotgun (WGS) entry which is preliminary data.</text>
</comment>
<dbReference type="EMBL" id="JABBGC010000001">
    <property type="protein sequence ID" value="NML37359.1"/>
    <property type="molecule type" value="Genomic_DNA"/>
</dbReference>
<dbReference type="SUPFAM" id="SSF88946">
    <property type="entry name" value="Sigma2 domain of RNA polymerase sigma factors"/>
    <property type="match status" value="1"/>
</dbReference>
<dbReference type="InterPro" id="IPR013325">
    <property type="entry name" value="RNA_pol_sigma_r2"/>
</dbReference>
<keyword evidence="2" id="KW-1185">Reference proteome</keyword>
<reference evidence="1 2" key="1">
    <citation type="submission" date="2020-04" db="EMBL/GenBank/DDBJ databases">
        <title>Chitinophaga sp. G-6-1-13 sp. nov., isolated from soil.</title>
        <authorList>
            <person name="Dahal R.H."/>
            <person name="Chaudhary D.K."/>
        </authorList>
    </citation>
    <scope>NUCLEOTIDE SEQUENCE [LARGE SCALE GENOMIC DNA]</scope>
    <source>
        <strain evidence="1 2">G-6-1-13</strain>
    </source>
</reference>
<dbReference type="GO" id="GO:0006352">
    <property type="term" value="P:DNA-templated transcription initiation"/>
    <property type="evidence" value="ECO:0007669"/>
    <property type="project" value="InterPro"/>
</dbReference>
<evidence type="ECO:0008006" key="3">
    <source>
        <dbReference type="Google" id="ProtNLM"/>
    </source>
</evidence>
<name>A0A848GIX8_9BACT</name>
<dbReference type="Proteomes" id="UP000583266">
    <property type="component" value="Unassembled WGS sequence"/>
</dbReference>
<sequence length="121" mass="14186">MNCKTNDKLSPIEKDIIIIPGDLKAFENFVDTYQERIFAAIARLSGEESVCILEKITIDVFVELWQQKVQFIQERSIGILIYKTCLRHTLLYLRQHGFEERIQQLKDILPCKEPFSVLENL</sequence>
<proteinExistence type="predicted"/>
<dbReference type="AlphaFoldDB" id="A0A848GIX8"/>
<gene>
    <name evidence="1" type="ORF">HHL17_09130</name>
</gene>